<dbReference type="Gene3D" id="3.90.79.10">
    <property type="entry name" value="Nucleoside Triphosphate Pyrophosphohydrolase"/>
    <property type="match status" value="1"/>
</dbReference>
<dbReference type="PROSITE" id="PS51462">
    <property type="entry name" value="NUDIX"/>
    <property type="match status" value="1"/>
</dbReference>
<reference evidence="2 3" key="1">
    <citation type="journal article" date="2016" name="Nat. Commun.">
        <title>Thousands of microbial genomes shed light on interconnected biogeochemical processes in an aquifer system.</title>
        <authorList>
            <person name="Anantharaman K."/>
            <person name="Brown C.T."/>
            <person name="Hug L.A."/>
            <person name="Sharon I."/>
            <person name="Castelle C.J."/>
            <person name="Probst A.J."/>
            <person name="Thomas B.C."/>
            <person name="Singh A."/>
            <person name="Wilkins M.J."/>
            <person name="Karaoz U."/>
            <person name="Brodie E.L."/>
            <person name="Williams K.H."/>
            <person name="Hubbard S.S."/>
            <person name="Banfield J.F."/>
        </authorList>
    </citation>
    <scope>NUCLEOTIDE SEQUENCE [LARGE SCALE GENOMIC DNA]</scope>
</reference>
<evidence type="ECO:0000313" key="2">
    <source>
        <dbReference type="EMBL" id="OGZ46307.1"/>
    </source>
</evidence>
<dbReference type="InterPro" id="IPR015797">
    <property type="entry name" value="NUDIX_hydrolase-like_dom_sf"/>
</dbReference>
<organism evidence="2 3">
    <name type="scientific">Candidatus Ryanbacteria bacterium RIFCSPHIGHO2_02_FULL_45_13b</name>
    <dbReference type="NCBI Taxonomy" id="1802117"/>
    <lineage>
        <taxon>Bacteria</taxon>
        <taxon>Candidatus Ryaniibacteriota</taxon>
    </lineage>
</organism>
<dbReference type="CDD" id="cd03424">
    <property type="entry name" value="NUDIX_ADPRase_Nudt5_UGPPase_Nudt14"/>
    <property type="match status" value="1"/>
</dbReference>
<gene>
    <name evidence="2" type="ORF">A3J54_02760</name>
</gene>
<name>A0A1G2G7Y3_9BACT</name>
<dbReference type="Pfam" id="PF00293">
    <property type="entry name" value="NUDIX"/>
    <property type="match status" value="1"/>
</dbReference>
<dbReference type="EMBL" id="MHNN01000012">
    <property type="protein sequence ID" value="OGZ46307.1"/>
    <property type="molecule type" value="Genomic_DNA"/>
</dbReference>
<dbReference type="Proteomes" id="UP000176576">
    <property type="component" value="Unassembled WGS sequence"/>
</dbReference>
<comment type="caution">
    <text evidence="2">The sequence shown here is derived from an EMBL/GenBank/DDBJ whole genome shotgun (WGS) entry which is preliminary data.</text>
</comment>
<sequence length="191" mass="22571">MEHIKPRKGIPSNAKLAFKGVIFEVWQWEQEMFDGTTEIFERIWRLPTVEIIATVGDKILIEEQDQPDRKNNINLVAGRADHSEDMLAEAKRELLEETGHQSNDWHLLFTYNGHGKIIHDAHFFIARNCKKVQEQQLDPGEKIQPKLIDFEAFIKLTEEPRFWCSPDFVLYLLRLQMDPIKKEEFRKLLFP</sequence>
<accession>A0A1G2G7Y3</accession>
<dbReference type="AlphaFoldDB" id="A0A1G2G7Y3"/>
<dbReference type="STRING" id="1802117.A3J54_02760"/>
<feature type="domain" description="Nudix hydrolase" evidence="1">
    <location>
        <begin position="44"/>
        <end position="170"/>
    </location>
</feature>
<proteinExistence type="predicted"/>
<dbReference type="InterPro" id="IPR000086">
    <property type="entry name" value="NUDIX_hydrolase_dom"/>
</dbReference>
<evidence type="ECO:0000313" key="3">
    <source>
        <dbReference type="Proteomes" id="UP000176576"/>
    </source>
</evidence>
<dbReference type="SUPFAM" id="SSF55811">
    <property type="entry name" value="Nudix"/>
    <property type="match status" value="1"/>
</dbReference>
<evidence type="ECO:0000259" key="1">
    <source>
        <dbReference type="PROSITE" id="PS51462"/>
    </source>
</evidence>
<protein>
    <recommendedName>
        <fullName evidence="1">Nudix hydrolase domain-containing protein</fullName>
    </recommendedName>
</protein>